<evidence type="ECO:0000313" key="4">
    <source>
        <dbReference type="Proteomes" id="UP000273977"/>
    </source>
</evidence>
<dbReference type="Pfam" id="PF13276">
    <property type="entry name" value="HTH_21"/>
    <property type="match status" value="1"/>
</dbReference>
<dbReference type="InterPro" id="IPR036397">
    <property type="entry name" value="RNaseH_sf"/>
</dbReference>
<dbReference type="GO" id="GO:0015074">
    <property type="term" value="P:DNA integration"/>
    <property type="evidence" value="ECO:0007669"/>
    <property type="project" value="InterPro"/>
</dbReference>
<dbReference type="AlphaFoldDB" id="A0A3N4FWQ5"/>
<reference evidence="3 4" key="1">
    <citation type="submission" date="2018-11" db="EMBL/GenBank/DDBJ databases">
        <title>Aerococcus sp. SJQ22, whole genome shotgun sequence.</title>
        <authorList>
            <person name="Sun L."/>
            <person name="Gao X."/>
            <person name="Chen W."/>
            <person name="Huang K."/>
        </authorList>
    </citation>
    <scope>NUCLEOTIDE SEQUENCE [LARGE SCALE GENOMIC DNA]</scope>
    <source>
        <strain evidence="3 4">SJQ22</strain>
    </source>
</reference>
<dbReference type="InterPro" id="IPR025948">
    <property type="entry name" value="HTH-like_dom"/>
</dbReference>
<dbReference type="InterPro" id="IPR012337">
    <property type="entry name" value="RNaseH-like_sf"/>
</dbReference>
<gene>
    <name evidence="3" type="ORF">EF384_09595</name>
</gene>
<dbReference type="EMBL" id="RKMG01000074">
    <property type="protein sequence ID" value="RPA55192.1"/>
    <property type="molecule type" value="Genomic_DNA"/>
</dbReference>
<comment type="caution">
    <text evidence="3">The sequence shown here is derived from an EMBL/GenBank/DDBJ whole genome shotgun (WGS) entry which is preliminary data.</text>
</comment>
<organism evidence="3 4">
    <name type="scientific">Aerococcus agrisoli</name>
    <dbReference type="NCBI Taxonomy" id="2487350"/>
    <lineage>
        <taxon>Bacteria</taxon>
        <taxon>Bacillati</taxon>
        <taxon>Bacillota</taxon>
        <taxon>Bacilli</taxon>
        <taxon>Lactobacillales</taxon>
        <taxon>Aerococcaceae</taxon>
        <taxon>Aerococcus</taxon>
    </lineage>
</organism>
<dbReference type="PROSITE" id="PS50994">
    <property type="entry name" value="INTEGRASE"/>
    <property type="match status" value="1"/>
</dbReference>
<dbReference type="PANTHER" id="PTHR46889:SF4">
    <property type="entry name" value="TRANSPOSASE INSO FOR INSERTION SEQUENCE ELEMENT IS911B-RELATED"/>
    <property type="match status" value="1"/>
</dbReference>
<dbReference type="SUPFAM" id="SSF53098">
    <property type="entry name" value="Ribonuclease H-like"/>
    <property type="match status" value="1"/>
</dbReference>
<feature type="domain" description="Integrase catalytic" evidence="2">
    <location>
        <begin position="148"/>
        <end position="313"/>
    </location>
</feature>
<dbReference type="InterPro" id="IPR050900">
    <property type="entry name" value="Transposase_IS3/IS150/IS904"/>
</dbReference>
<protein>
    <submittedName>
        <fullName evidence="3">IS3 family transposase</fullName>
    </submittedName>
</protein>
<comment type="function">
    <text evidence="1">Involved in the transposition of the insertion sequence.</text>
</comment>
<dbReference type="OrthoDB" id="1652943at2"/>
<proteinExistence type="predicted"/>
<evidence type="ECO:0000313" key="3">
    <source>
        <dbReference type="EMBL" id="RPA55192.1"/>
    </source>
</evidence>
<dbReference type="InterPro" id="IPR048020">
    <property type="entry name" value="Transpos_IS3"/>
</dbReference>
<dbReference type="Gene3D" id="3.30.420.10">
    <property type="entry name" value="Ribonuclease H-like superfamily/Ribonuclease H"/>
    <property type="match status" value="1"/>
</dbReference>
<evidence type="ECO:0000256" key="1">
    <source>
        <dbReference type="ARBA" id="ARBA00002286"/>
    </source>
</evidence>
<dbReference type="PANTHER" id="PTHR46889">
    <property type="entry name" value="TRANSPOSASE INSF FOR INSERTION SEQUENCE IS3B-RELATED"/>
    <property type="match status" value="1"/>
</dbReference>
<name>A0A3N4FWQ5_9LACT</name>
<dbReference type="GO" id="GO:0003676">
    <property type="term" value="F:nucleic acid binding"/>
    <property type="evidence" value="ECO:0007669"/>
    <property type="project" value="InterPro"/>
</dbReference>
<dbReference type="Pfam" id="PF00665">
    <property type="entry name" value="rve"/>
    <property type="match status" value="1"/>
</dbReference>
<accession>A0A3N4FWQ5</accession>
<dbReference type="Pfam" id="PF13333">
    <property type="entry name" value="rve_2"/>
    <property type="match status" value="1"/>
</dbReference>
<dbReference type="Proteomes" id="UP000273977">
    <property type="component" value="Unassembled WGS sequence"/>
</dbReference>
<evidence type="ECO:0000259" key="2">
    <source>
        <dbReference type="PROSITE" id="PS50994"/>
    </source>
</evidence>
<keyword evidence="4" id="KW-1185">Reference proteome</keyword>
<dbReference type="NCBIfam" id="NF033516">
    <property type="entry name" value="transpos_IS3"/>
    <property type="match status" value="1"/>
</dbReference>
<sequence>MTKIRDCLLKKVESFPGESRHLSRKAQTAVAYALKEEGFKLKDILSVVGIPSATYHYHAKQLGIADPDGALKELIQQLFSQFKERYGYKRLTKEMQKLGHCVNHKKVYRLMQEIGLKCVKFMRKSRKYNSYRGRVGTVAKNRLNRRFHTTIPLQKLVTDVTEFKCMGEEKLYFSPILDLYNGEVIAYSMNKRPTLDFVMKPLQEAVGIIRKHGTVRTTLHSDQGWQYQHNKWVKILKKNKLFQSMSRKATCADNAAMENFFGILKQEMYHGEKMVSYGELESRISEYIDWYNQVRSKEKLAGLSPVEYRTQTSQLAE</sequence>
<dbReference type="InterPro" id="IPR001584">
    <property type="entry name" value="Integrase_cat-core"/>
</dbReference>